<dbReference type="GO" id="GO:0005980">
    <property type="term" value="P:glycogen catabolic process"/>
    <property type="evidence" value="ECO:0007669"/>
    <property type="project" value="TreeGrafter"/>
</dbReference>
<name>A0A843TE18_COLES</name>
<dbReference type="SUPFAM" id="SSF55021">
    <property type="entry name" value="ACT-like"/>
    <property type="match status" value="1"/>
</dbReference>
<accession>A0A843TE18</accession>
<dbReference type="GO" id="GO:0030170">
    <property type="term" value="F:pyridoxal phosphate binding"/>
    <property type="evidence" value="ECO:0007669"/>
    <property type="project" value="TreeGrafter"/>
</dbReference>
<keyword evidence="4" id="KW-1185">Reference proteome</keyword>
<dbReference type="EMBL" id="NMUH01000025">
    <property type="protein sequence ID" value="MQL68921.1"/>
    <property type="molecule type" value="Genomic_DNA"/>
</dbReference>
<dbReference type="SUPFAM" id="SSF53756">
    <property type="entry name" value="UDP-Glycosyltransferase/glycogen phosphorylase"/>
    <property type="match status" value="1"/>
</dbReference>
<dbReference type="InterPro" id="IPR002912">
    <property type="entry name" value="ACT_dom"/>
</dbReference>
<dbReference type="AlphaFoldDB" id="A0A843TE18"/>
<dbReference type="Gene3D" id="3.40.50.2000">
    <property type="entry name" value="Glycogen Phosphorylase B"/>
    <property type="match status" value="1"/>
</dbReference>
<dbReference type="OrthoDB" id="738940at2759"/>
<dbReference type="GO" id="GO:0005737">
    <property type="term" value="C:cytoplasm"/>
    <property type="evidence" value="ECO:0007669"/>
    <property type="project" value="TreeGrafter"/>
</dbReference>
<comment type="caution">
    <text evidence="3">The sequence shown here is derived from an EMBL/GenBank/DDBJ whole genome shotgun (WGS) entry which is preliminary data.</text>
</comment>
<dbReference type="InterPro" id="IPR000811">
    <property type="entry name" value="Glyco_trans_35"/>
</dbReference>
<dbReference type="PANTHER" id="PTHR11468:SF30">
    <property type="entry name" value="ALPHA-1,4 GLUCAN PHOSPHORYLASE"/>
    <property type="match status" value="1"/>
</dbReference>
<dbReference type="InterPro" id="IPR045865">
    <property type="entry name" value="ACT-like_dom_sf"/>
</dbReference>
<dbReference type="PANTHER" id="PTHR11468">
    <property type="entry name" value="GLYCOGEN PHOSPHORYLASE"/>
    <property type="match status" value="1"/>
</dbReference>
<comment type="similarity">
    <text evidence="1">Belongs to the glycogen phosphorylase family.</text>
</comment>
<organism evidence="3 4">
    <name type="scientific">Colocasia esculenta</name>
    <name type="common">Wild taro</name>
    <name type="synonym">Arum esculentum</name>
    <dbReference type="NCBI Taxonomy" id="4460"/>
    <lineage>
        <taxon>Eukaryota</taxon>
        <taxon>Viridiplantae</taxon>
        <taxon>Streptophyta</taxon>
        <taxon>Embryophyta</taxon>
        <taxon>Tracheophyta</taxon>
        <taxon>Spermatophyta</taxon>
        <taxon>Magnoliopsida</taxon>
        <taxon>Liliopsida</taxon>
        <taxon>Araceae</taxon>
        <taxon>Aroideae</taxon>
        <taxon>Colocasieae</taxon>
        <taxon>Colocasia</taxon>
    </lineage>
</organism>
<dbReference type="GO" id="GO:0008184">
    <property type="term" value="F:glycogen phosphorylase activity"/>
    <property type="evidence" value="ECO:0007669"/>
    <property type="project" value="InterPro"/>
</dbReference>
<evidence type="ECO:0000256" key="1">
    <source>
        <dbReference type="ARBA" id="ARBA00006047"/>
    </source>
</evidence>
<sequence>QFPLPSAFAPLPPSAYAPSFPGRHGCQSHIGDSSLPSLCARPLRSVSLHAFGNRDGAADTATAALSSVSVNNEQSPDFTAFEIRARNRIGLLQVITRVFKVLALRIEKATVEFEGDFFVKRFFVVDSHSRKIEDAESLERIRRALLDAIGAEHIERADGGVPLAVRAASSRGPVVRRGGLVAEGAALEGRAKAETMFALMDGFLKNDPLSLQKDILHHVEYTVARSRFNFDDFEAYQGLSHSVKDRLIERWHDTQQYFKRKNPKRLYFLSLEFLMGIIITL</sequence>
<proteinExistence type="inferred from homology"/>
<protein>
    <recommendedName>
        <fullName evidence="2">ACT domain-containing protein</fullName>
    </recommendedName>
</protein>
<dbReference type="Proteomes" id="UP000652761">
    <property type="component" value="Unassembled WGS sequence"/>
</dbReference>
<dbReference type="PROSITE" id="PS51671">
    <property type="entry name" value="ACT"/>
    <property type="match status" value="1"/>
</dbReference>
<gene>
    <name evidence="3" type="ORF">Taro_001222</name>
</gene>
<reference evidence="3" key="1">
    <citation type="submission" date="2017-07" db="EMBL/GenBank/DDBJ databases">
        <title>Taro Niue Genome Assembly and Annotation.</title>
        <authorList>
            <person name="Atibalentja N."/>
            <person name="Keating K."/>
            <person name="Fields C.J."/>
        </authorList>
    </citation>
    <scope>NUCLEOTIDE SEQUENCE</scope>
    <source>
        <strain evidence="3">Niue_2</strain>
        <tissue evidence="3">Leaf</tissue>
    </source>
</reference>
<feature type="domain" description="ACT" evidence="2">
    <location>
        <begin position="80"/>
        <end position="159"/>
    </location>
</feature>
<evidence type="ECO:0000313" key="4">
    <source>
        <dbReference type="Proteomes" id="UP000652761"/>
    </source>
</evidence>
<evidence type="ECO:0000259" key="2">
    <source>
        <dbReference type="PROSITE" id="PS51671"/>
    </source>
</evidence>
<feature type="non-terminal residue" evidence="3">
    <location>
        <position position="1"/>
    </location>
</feature>
<evidence type="ECO:0000313" key="3">
    <source>
        <dbReference type="EMBL" id="MQL68921.1"/>
    </source>
</evidence>